<dbReference type="InterPro" id="IPR050556">
    <property type="entry name" value="Type_II_TA_system_RNase"/>
</dbReference>
<evidence type="ECO:0000256" key="6">
    <source>
        <dbReference type="ARBA" id="ARBA00022842"/>
    </source>
</evidence>
<evidence type="ECO:0000313" key="9">
    <source>
        <dbReference type="EMBL" id="CAA6802190.1"/>
    </source>
</evidence>
<dbReference type="AlphaFoldDB" id="A0A6S6RYJ9"/>
<dbReference type="GO" id="GO:0046872">
    <property type="term" value="F:metal ion binding"/>
    <property type="evidence" value="ECO:0007669"/>
    <property type="project" value="UniProtKB-KW"/>
</dbReference>
<gene>
    <name evidence="9" type="ORF">HELGO_WM29109</name>
</gene>
<dbReference type="PANTHER" id="PTHR33653:SF1">
    <property type="entry name" value="RIBONUCLEASE VAPC2"/>
    <property type="match status" value="1"/>
</dbReference>
<dbReference type="GO" id="GO:0004518">
    <property type="term" value="F:nuclease activity"/>
    <property type="evidence" value="ECO:0007669"/>
    <property type="project" value="UniProtKB-KW"/>
</dbReference>
<evidence type="ECO:0000259" key="8">
    <source>
        <dbReference type="Pfam" id="PF01850"/>
    </source>
</evidence>
<evidence type="ECO:0000256" key="7">
    <source>
        <dbReference type="ARBA" id="ARBA00038093"/>
    </source>
</evidence>
<dbReference type="PANTHER" id="PTHR33653">
    <property type="entry name" value="RIBONUCLEASE VAPC2"/>
    <property type="match status" value="1"/>
</dbReference>
<protein>
    <submittedName>
        <fullName evidence="9">Ribonuclease VapC</fullName>
    </submittedName>
</protein>
<evidence type="ECO:0000256" key="2">
    <source>
        <dbReference type="ARBA" id="ARBA00022649"/>
    </source>
</evidence>
<proteinExistence type="inferred from homology"/>
<feature type="domain" description="PIN" evidence="8">
    <location>
        <begin position="3"/>
        <end position="120"/>
    </location>
</feature>
<dbReference type="InterPro" id="IPR029060">
    <property type="entry name" value="PIN-like_dom_sf"/>
</dbReference>
<comment type="cofactor">
    <cofactor evidence="1">
        <name>Mg(2+)</name>
        <dbReference type="ChEBI" id="CHEBI:18420"/>
    </cofactor>
</comment>
<keyword evidence="5" id="KW-0378">Hydrolase</keyword>
<keyword evidence="3" id="KW-0540">Nuclease</keyword>
<keyword evidence="4" id="KW-0479">Metal-binding</keyword>
<dbReference type="GO" id="GO:0016787">
    <property type="term" value="F:hydrolase activity"/>
    <property type="evidence" value="ECO:0007669"/>
    <property type="project" value="UniProtKB-KW"/>
</dbReference>
<dbReference type="Pfam" id="PF01850">
    <property type="entry name" value="PIN"/>
    <property type="match status" value="1"/>
</dbReference>
<dbReference type="Gene3D" id="3.40.50.1010">
    <property type="entry name" value="5'-nuclease"/>
    <property type="match status" value="1"/>
</dbReference>
<name>A0A6S6RYJ9_9GAMM</name>
<evidence type="ECO:0000256" key="1">
    <source>
        <dbReference type="ARBA" id="ARBA00001946"/>
    </source>
</evidence>
<evidence type="ECO:0000256" key="5">
    <source>
        <dbReference type="ARBA" id="ARBA00022801"/>
    </source>
</evidence>
<evidence type="ECO:0000256" key="4">
    <source>
        <dbReference type="ARBA" id="ARBA00022723"/>
    </source>
</evidence>
<comment type="similarity">
    <text evidence="7">Belongs to the PINc/VapC protein family.</text>
</comment>
<evidence type="ECO:0000256" key="3">
    <source>
        <dbReference type="ARBA" id="ARBA00022722"/>
    </source>
</evidence>
<keyword evidence="2" id="KW-1277">Toxin-antitoxin system</keyword>
<sequence length="132" mass="14936">MNVIVDTCIWSKALRRQSGANTPLVEKLTDLVNESRIVLIGAIRQEVLSGIKHDAQFERLRQALAPFEDIALNQADYELAAQFYNQLRAKGVQGSNTDFLICATAINYNLAIFTEDKDFDYFGQHLPLKLYV</sequence>
<reference evidence="9" key="1">
    <citation type="submission" date="2020-01" db="EMBL/GenBank/DDBJ databases">
        <authorList>
            <person name="Meier V. D."/>
            <person name="Meier V D."/>
        </authorList>
    </citation>
    <scope>NUCLEOTIDE SEQUENCE</scope>
    <source>
        <strain evidence="9">HLG_WM_MAG_09</strain>
    </source>
</reference>
<dbReference type="InterPro" id="IPR002716">
    <property type="entry name" value="PIN_dom"/>
</dbReference>
<organism evidence="9">
    <name type="scientific">uncultured Thiotrichaceae bacterium</name>
    <dbReference type="NCBI Taxonomy" id="298394"/>
    <lineage>
        <taxon>Bacteria</taxon>
        <taxon>Pseudomonadati</taxon>
        <taxon>Pseudomonadota</taxon>
        <taxon>Gammaproteobacteria</taxon>
        <taxon>Thiotrichales</taxon>
        <taxon>Thiotrichaceae</taxon>
        <taxon>environmental samples</taxon>
    </lineage>
</organism>
<accession>A0A6S6RYJ9</accession>
<dbReference type="EMBL" id="CACVAT010000041">
    <property type="protein sequence ID" value="CAA6802190.1"/>
    <property type="molecule type" value="Genomic_DNA"/>
</dbReference>
<dbReference type="SUPFAM" id="SSF88723">
    <property type="entry name" value="PIN domain-like"/>
    <property type="match status" value="1"/>
</dbReference>
<keyword evidence="6" id="KW-0460">Magnesium</keyword>